<comment type="caution">
    <text evidence="1">The sequence shown here is derived from an EMBL/GenBank/DDBJ whole genome shotgun (WGS) entry which is preliminary data.</text>
</comment>
<dbReference type="NCBIfam" id="TIGR02556">
    <property type="entry name" value="cas_TM1802"/>
    <property type="match status" value="1"/>
</dbReference>
<dbReference type="EMBL" id="DSBT01000048">
    <property type="protein sequence ID" value="HDP76853.1"/>
    <property type="molecule type" value="Genomic_DNA"/>
</dbReference>
<name>A0A7C1CXD1_9BACT</name>
<gene>
    <name evidence="1" type="ORF">ENN47_01445</name>
</gene>
<accession>A0A7C1CXD1</accession>
<dbReference type="Proteomes" id="UP000886198">
    <property type="component" value="Unassembled WGS sequence"/>
</dbReference>
<dbReference type="Pfam" id="PF09484">
    <property type="entry name" value="Cas_TM1802"/>
    <property type="match status" value="1"/>
</dbReference>
<organism evidence="1">
    <name type="scientific">Mesotoga infera</name>
    <dbReference type="NCBI Taxonomy" id="1236046"/>
    <lineage>
        <taxon>Bacteria</taxon>
        <taxon>Thermotogati</taxon>
        <taxon>Thermotogota</taxon>
        <taxon>Thermotogae</taxon>
        <taxon>Kosmotogales</taxon>
        <taxon>Kosmotogaceae</taxon>
        <taxon>Mesotoga</taxon>
    </lineage>
</organism>
<dbReference type="AlphaFoldDB" id="A0A7C1CXD1"/>
<dbReference type="InterPro" id="IPR013389">
    <property type="entry name" value="CRISPR-assoc_prot_Cas8b"/>
</dbReference>
<evidence type="ECO:0000313" key="1">
    <source>
        <dbReference type="EMBL" id="HDP76853.1"/>
    </source>
</evidence>
<proteinExistence type="predicted"/>
<protein>
    <submittedName>
        <fullName evidence="1">TIGR02556 family CRISPR-associated protein</fullName>
    </submittedName>
</protein>
<sequence length="591" mass="67408">MLKSTYEIGRIVSKGKDKTQMYTTDIGEKYVHELTIVLENNGEIIRYSGCDKREKTRRNYLFREKKGNIKVPMSLTLRDAGKGSRVIIEKFINFGTQNKTPYAEKVAAALAESEEIISATLDQMAAAISNKNERKFYTVVIVDGYKELYPGDIEEFKTIFLENILSSSGEYVGTCYLCGKRRTIGLKASDIFKFASFDKPGFAYEMDDKNHYVNMPLCQDCFSKLALGKKVLDEDLSMGFYSSRVYIVPRFHAPDEADAEDAIGDARKGLSKITNLKDTAYKNSGYCNLETFMLPELAEGLYATLNFVFYTINNQEMKINLSVLDVPPSRLRNISKRMSEVQDELKGVFGTTEYSPSVQFSTIHDVFKDNRLKTFFDYLEAIFKGSAVSLVPLKRATLETISSKKLRGDPYVTRAKQLITFGLFMDKLQKDIKGGNPLMVKEREERIDEFFEKYPTFFRTDEEKLLFIMGQIHSRIARFQQDLNIASTVDLKLKAYNMRPLDFMNHFKDLKWKTTQYGKEMDPVKVKGPLMSLFQIADGFLLSSGFEWKAPIEDLNYAFLAGELATGVFRKELNPAEAEPKDAREIVGGEE</sequence>
<reference evidence="1" key="1">
    <citation type="journal article" date="2020" name="mSystems">
        <title>Genome- and Community-Level Interaction Insights into Carbon Utilization and Element Cycling Functions of Hydrothermarchaeota in Hydrothermal Sediment.</title>
        <authorList>
            <person name="Zhou Z."/>
            <person name="Liu Y."/>
            <person name="Xu W."/>
            <person name="Pan J."/>
            <person name="Luo Z.H."/>
            <person name="Li M."/>
        </authorList>
    </citation>
    <scope>NUCLEOTIDE SEQUENCE [LARGE SCALE GENOMIC DNA]</scope>
    <source>
        <strain evidence="1">SpSt-1179</strain>
    </source>
</reference>